<dbReference type="InterPro" id="IPR052155">
    <property type="entry name" value="Biofilm_reg_signaling"/>
</dbReference>
<dbReference type="Gene3D" id="3.30.450.20">
    <property type="entry name" value="PAS domain"/>
    <property type="match status" value="2"/>
</dbReference>
<dbReference type="FunFam" id="3.30.70.270:FF:000001">
    <property type="entry name" value="Diguanylate cyclase domain protein"/>
    <property type="match status" value="1"/>
</dbReference>
<dbReference type="SMART" id="SM00052">
    <property type="entry name" value="EAL"/>
    <property type="match status" value="1"/>
</dbReference>
<dbReference type="CDD" id="cd01949">
    <property type="entry name" value="GGDEF"/>
    <property type="match status" value="1"/>
</dbReference>
<evidence type="ECO:0000259" key="4">
    <source>
        <dbReference type="PROSITE" id="PS50887"/>
    </source>
</evidence>
<sequence>MKDGGIEVDKEEMPKVLKELGDIRHALDRSSILAITDGDGRMLYANEKFCEISKYNVGELLEQNHRMIYSSYHSRDFFENMGKTIEGGDVWQGELRNQAKDGSFYWVAMTIVPFMNEKGEAYKFVSIGNDITRRKQMEEEVKEREEKYRLITENSSDLISIIDLEGNLLYVSPSYKDFLGQDMRSSNIIQWIHEDDRDLFTNGIKDVFATKTTSRLEFRIEQESGNYIDVEARINVIFDDAGDVRNLVCVIRDMTERKKAEETIYHLAYHDTLTELPNRRFFVDSLQKEIYQATRIQSQLGVLFLDVDKFKTINDSYGHDMGDFTLIEVAKRIRKCIRPSDLVARIGGDELTILLTNISSNEEVEAVAERIRDSFKEPFELNGTSQTLSCSIGISLFPSDGRDVDELLQRADIALYTVKAQGRGRFLFFQPEMERRHLERSILENELRKAVQQELFYLEYQPKKNLCTGAIFGMEALVRWGHPELGTVSPGKFIPVAEETGLIIPIGEWVLREGCKQAKAWQDQGYKSLTLSVNMSVQQFTQNLPAKIQEILNDTGLEPRWLELEVTESIFADLAYSLKILKEIRALGVHISIDDFGTGYSSFSYIKHLPVDTLKIDASFTQDIHENDESQAIVKSILEVAKTLNIGVVAEGIERQEQLSALSQDGCFQGQGFLFSKPLSKEKFEKYLGSKE</sequence>
<dbReference type="PROSITE" id="PS50112">
    <property type="entry name" value="PAS"/>
    <property type="match status" value="1"/>
</dbReference>
<dbReference type="InterPro" id="IPR035919">
    <property type="entry name" value="EAL_sf"/>
</dbReference>
<dbReference type="InterPro" id="IPR013655">
    <property type="entry name" value="PAS_fold_3"/>
</dbReference>
<dbReference type="InterPro" id="IPR001610">
    <property type="entry name" value="PAC"/>
</dbReference>
<dbReference type="PANTHER" id="PTHR44757">
    <property type="entry name" value="DIGUANYLATE CYCLASE DGCP"/>
    <property type="match status" value="1"/>
</dbReference>
<dbReference type="AlphaFoldDB" id="A0A345BYW9"/>
<dbReference type="PROSITE" id="PS50887">
    <property type="entry name" value="GGDEF"/>
    <property type="match status" value="1"/>
</dbReference>
<dbReference type="SMART" id="SM00086">
    <property type="entry name" value="PAC"/>
    <property type="match status" value="2"/>
</dbReference>
<dbReference type="Gene3D" id="3.30.70.270">
    <property type="match status" value="1"/>
</dbReference>
<dbReference type="SMART" id="SM00267">
    <property type="entry name" value="GGDEF"/>
    <property type="match status" value="1"/>
</dbReference>
<evidence type="ECO:0000259" key="3">
    <source>
        <dbReference type="PROSITE" id="PS50883"/>
    </source>
</evidence>
<feature type="domain" description="PAS" evidence="1">
    <location>
        <begin position="144"/>
        <end position="180"/>
    </location>
</feature>
<evidence type="ECO:0000259" key="2">
    <source>
        <dbReference type="PROSITE" id="PS50113"/>
    </source>
</evidence>
<dbReference type="Proteomes" id="UP000252100">
    <property type="component" value="Chromosome"/>
</dbReference>
<accession>A0A345BYW9</accession>
<dbReference type="PROSITE" id="PS50113">
    <property type="entry name" value="PAC"/>
    <property type="match status" value="2"/>
</dbReference>
<dbReference type="Gene3D" id="3.20.20.450">
    <property type="entry name" value="EAL domain"/>
    <property type="match status" value="1"/>
</dbReference>
<dbReference type="Pfam" id="PF00990">
    <property type="entry name" value="GGDEF"/>
    <property type="match status" value="1"/>
</dbReference>
<dbReference type="CDD" id="cd01948">
    <property type="entry name" value="EAL"/>
    <property type="match status" value="1"/>
</dbReference>
<dbReference type="InterPro" id="IPR000014">
    <property type="entry name" value="PAS"/>
</dbReference>
<dbReference type="SUPFAM" id="SSF55073">
    <property type="entry name" value="Nucleotide cyclase"/>
    <property type="match status" value="1"/>
</dbReference>
<feature type="domain" description="PAC" evidence="2">
    <location>
        <begin position="91"/>
        <end position="143"/>
    </location>
</feature>
<dbReference type="Pfam" id="PF13426">
    <property type="entry name" value="PAS_9"/>
    <property type="match status" value="1"/>
</dbReference>
<dbReference type="EMBL" id="CP031092">
    <property type="protein sequence ID" value="AXF56150.1"/>
    <property type="molecule type" value="Genomic_DNA"/>
</dbReference>
<dbReference type="InterPro" id="IPR000160">
    <property type="entry name" value="GGDEF_dom"/>
</dbReference>
<gene>
    <name evidence="5" type="ORF">DT065_09040</name>
</gene>
<feature type="domain" description="PAC" evidence="2">
    <location>
        <begin position="214"/>
        <end position="266"/>
    </location>
</feature>
<evidence type="ECO:0000259" key="1">
    <source>
        <dbReference type="PROSITE" id="PS50112"/>
    </source>
</evidence>
<dbReference type="InterPro" id="IPR000700">
    <property type="entry name" value="PAS-assoc_C"/>
</dbReference>
<dbReference type="InterPro" id="IPR035965">
    <property type="entry name" value="PAS-like_dom_sf"/>
</dbReference>
<dbReference type="Pfam" id="PF00563">
    <property type="entry name" value="EAL"/>
    <property type="match status" value="1"/>
</dbReference>
<evidence type="ECO:0000313" key="5">
    <source>
        <dbReference type="EMBL" id="AXF56150.1"/>
    </source>
</evidence>
<dbReference type="KEGG" id="rue:DT065_09040"/>
<dbReference type="InterPro" id="IPR001633">
    <property type="entry name" value="EAL_dom"/>
</dbReference>
<dbReference type="InterPro" id="IPR029787">
    <property type="entry name" value="Nucleotide_cyclase"/>
</dbReference>
<proteinExistence type="predicted"/>
<dbReference type="SUPFAM" id="SSF141868">
    <property type="entry name" value="EAL domain-like"/>
    <property type="match status" value="1"/>
</dbReference>
<dbReference type="PROSITE" id="PS50883">
    <property type="entry name" value="EAL"/>
    <property type="match status" value="1"/>
</dbReference>
<dbReference type="PANTHER" id="PTHR44757:SF2">
    <property type="entry name" value="BIOFILM ARCHITECTURE MAINTENANCE PROTEIN MBAA"/>
    <property type="match status" value="1"/>
</dbReference>
<feature type="domain" description="EAL" evidence="3">
    <location>
        <begin position="440"/>
        <end position="692"/>
    </location>
</feature>
<dbReference type="OrthoDB" id="9759607at2"/>
<protein>
    <submittedName>
        <fullName evidence="5">Bifunctional diguanylate cyclase/phosphodiesterase</fullName>
    </submittedName>
</protein>
<dbReference type="RefSeq" id="WP_114372677.1">
    <property type="nucleotide sequence ID" value="NZ_CP031092.1"/>
</dbReference>
<dbReference type="CDD" id="cd00130">
    <property type="entry name" value="PAS"/>
    <property type="match status" value="2"/>
</dbReference>
<dbReference type="SMART" id="SM00091">
    <property type="entry name" value="PAS"/>
    <property type="match status" value="2"/>
</dbReference>
<organism evidence="5 6">
    <name type="scientific">Salicibibacter kimchii</name>
    <dbReference type="NCBI Taxonomy" id="2099786"/>
    <lineage>
        <taxon>Bacteria</taxon>
        <taxon>Bacillati</taxon>
        <taxon>Bacillota</taxon>
        <taxon>Bacilli</taxon>
        <taxon>Bacillales</taxon>
        <taxon>Bacillaceae</taxon>
        <taxon>Salicibibacter</taxon>
    </lineage>
</organism>
<dbReference type="NCBIfam" id="TIGR00254">
    <property type="entry name" value="GGDEF"/>
    <property type="match status" value="1"/>
</dbReference>
<dbReference type="SUPFAM" id="SSF55785">
    <property type="entry name" value="PYP-like sensor domain (PAS domain)"/>
    <property type="match status" value="2"/>
</dbReference>
<dbReference type="InterPro" id="IPR043128">
    <property type="entry name" value="Rev_trsase/Diguanyl_cyclase"/>
</dbReference>
<keyword evidence="6" id="KW-1185">Reference proteome</keyword>
<reference evidence="5 6" key="1">
    <citation type="journal article" date="2018" name="J. Microbiol.">
        <title>Salicibibacter kimchii gen. nov., sp. nov., a moderately halophilic and alkalitolerant bacterium in the family Bacillaceae, isolated from kimchi.</title>
        <authorList>
            <person name="Jang J.Y."/>
            <person name="Oh Y.J."/>
            <person name="Lim S.K."/>
            <person name="Park H.K."/>
            <person name="Lee C."/>
            <person name="Kim J.Y."/>
            <person name="Lee M.A."/>
            <person name="Choi H.J."/>
        </authorList>
    </citation>
    <scope>NUCLEOTIDE SEQUENCE [LARGE SCALE GENOMIC DNA]</scope>
    <source>
        <strain evidence="5 6">NKC1-1</strain>
    </source>
</reference>
<name>A0A345BYW9_9BACI</name>
<evidence type="ECO:0000313" key="6">
    <source>
        <dbReference type="Proteomes" id="UP000252100"/>
    </source>
</evidence>
<dbReference type="NCBIfam" id="TIGR00229">
    <property type="entry name" value="sensory_box"/>
    <property type="match status" value="2"/>
</dbReference>
<dbReference type="Pfam" id="PF08447">
    <property type="entry name" value="PAS_3"/>
    <property type="match status" value="1"/>
</dbReference>
<feature type="domain" description="GGDEF" evidence="4">
    <location>
        <begin position="298"/>
        <end position="431"/>
    </location>
</feature>